<dbReference type="GO" id="GO:0043023">
    <property type="term" value="F:ribosomal large subunit binding"/>
    <property type="evidence" value="ECO:0007669"/>
    <property type="project" value="TreeGrafter"/>
</dbReference>
<dbReference type="Proteomes" id="UP001212841">
    <property type="component" value="Unassembled WGS sequence"/>
</dbReference>
<dbReference type="PANTHER" id="PTHR12389">
    <property type="entry name" value="ZINC FINGER PROTEIN 294"/>
    <property type="match status" value="1"/>
</dbReference>
<dbReference type="InterPro" id="IPR054477">
    <property type="entry name" value="LTN1_E3_ligase_6th"/>
</dbReference>
<feature type="domain" description="E3 ubiquitin-protein ligase listerin HEAT repeat region" evidence="2">
    <location>
        <begin position="398"/>
        <end position="613"/>
    </location>
</feature>
<organism evidence="3 4">
    <name type="scientific">Rhizophlyctis rosea</name>
    <dbReference type="NCBI Taxonomy" id="64517"/>
    <lineage>
        <taxon>Eukaryota</taxon>
        <taxon>Fungi</taxon>
        <taxon>Fungi incertae sedis</taxon>
        <taxon>Chytridiomycota</taxon>
        <taxon>Chytridiomycota incertae sedis</taxon>
        <taxon>Chytridiomycetes</taxon>
        <taxon>Rhizophlyctidales</taxon>
        <taxon>Rhizophlyctidaceae</taxon>
        <taxon>Rhizophlyctis</taxon>
    </lineage>
</organism>
<keyword evidence="1" id="KW-0808">Transferase</keyword>
<comment type="subunit">
    <text evidence="1">Component of the ribosome quality control complex (RQC).</text>
</comment>
<evidence type="ECO:0000256" key="1">
    <source>
        <dbReference type="RuleBase" id="RU367090"/>
    </source>
</evidence>
<name>A0AAD5WZG9_9FUNG</name>
<sequence>DCLVGVAGGERREGGVPELDVGGASLYARLAFTVGKLVVERGEEVMELLLERPWLVVELVKFGLIWEDAQDLEVVPPWKGDVSGLVTRDEISGVAKSFVADRAALEIAAVQKFVDADSVAGSALVAASQAAVTSGGKYLRVLERLINSLATAGGREEASVTKFSAIIERLLSSGHTEKSLPILKALASDLQIDALISLLQKVVKSVADVDKSSVFEASSPSISLVVSLQVLLDALSKRNAQDRLSQAQILLLVRHIRGWYEGTEGLRIGKSLRLDAAISAVLRLIVQMRVEVGVNMTGFVFAICEKWVLELEIGDPQARVVLYEVLLLWRGLVDAAREDPQVWETVERHEQQVQEHVLELFLKAGDIQDHAPTATPQAIFLTLLAEMATNTPEDILLQSKPVSQLTSLLYLPNEEVHKTAFSLLRRITREYIQATSLKVEMRSSEDPTGAEEKLPEAVVKGAKKEVADVEVGVVDLATHAGFGYLLSWMVLLDHFEDATFQLKANYISHVRSLDALPHFLEYVFGLLGVGWAAAPFDLSRWDFQSFDVEAFEMSSTVGFPLLAAHLYWRILRHAPSLVRIWWMECKNRQLTLAVESYTEKYFSSELIRTELDLLTTADKSTLEDLTIKASKAANEVFASYTIEDTNLDIVIR</sequence>
<evidence type="ECO:0000313" key="4">
    <source>
        <dbReference type="Proteomes" id="UP001212841"/>
    </source>
</evidence>
<dbReference type="PANTHER" id="PTHR12389:SF0">
    <property type="entry name" value="E3 UBIQUITIN-PROTEIN LIGASE LISTERIN"/>
    <property type="match status" value="1"/>
</dbReference>
<dbReference type="GO" id="GO:1990116">
    <property type="term" value="P:ribosome-associated ubiquitin-dependent protein catabolic process"/>
    <property type="evidence" value="ECO:0007669"/>
    <property type="project" value="UniProtKB-UniRule"/>
</dbReference>
<keyword evidence="1" id="KW-0833">Ubl conjugation pathway</keyword>
<keyword evidence="1" id="KW-0479">Metal-binding</keyword>
<dbReference type="InterPro" id="IPR039795">
    <property type="entry name" value="LTN1/Rkr1"/>
</dbReference>
<dbReference type="EMBL" id="JADGJD010002594">
    <property type="protein sequence ID" value="KAJ3030946.1"/>
    <property type="molecule type" value="Genomic_DNA"/>
</dbReference>
<comment type="catalytic activity">
    <reaction evidence="1">
        <text>S-ubiquitinyl-[E2 ubiquitin-conjugating enzyme]-L-cysteine + [acceptor protein]-L-lysine = [E2 ubiquitin-conjugating enzyme]-L-cysteine + N(6)-ubiquitinyl-[acceptor protein]-L-lysine.</text>
        <dbReference type="EC" id="2.3.2.27"/>
    </reaction>
</comment>
<feature type="non-terminal residue" evidence="3">
    <location>
        <position position="652"/>
    </location>
</feature>
<dbReference type="GO" id="GO:1990112">
    <property type="term" value="C:RQC complex"/>
    <property type="evidence" value="ECO:0007669"/>
    <property type="project" value="UniProtKB-UniRule"/>
</dbReference>
<comment type="similarity">
    <text evidence="1">Belongs to the LTN1 family.</text>
</comment>
<evidence type="ECO:0000259" key="2">
    <source>
        <dbReference type="Pfam" id="PF22999"/>
    </source>
</evidence>
<gene>
    <name evidence="3" type="ORF">HK097_005530</name>
</gene>
<comment type="caution">
    <text evidence="3">The sequence shown here is derived from an EMBL/GenBank/DDBJ whole genome shotgun (WGS) entry which is preliminary data.</text>
</comment>
<dbReference type="AlphaFoldDB" id="A0AAD5WZG9"/>
<dbReference type="GO" id="GO:0061630">
    <property type="term" value="F:ubiquitin protein ligase activity"/>
    <property type="evidence" value="ECO:0007669"/>
    <property type="project" value="UniProtKB-UniRule"/>
</dbReference>
<reference evidence="3" key="1">
    <citation type="submission" date="2020-05" db="EMBL/GenBank/DDBJ databases">
        <title>Phylogenomic resolution of chytrid fungi.</title>
        <authorList>
            <person name="Stajich J.E."/>
            <person name="Amses K."/>
            <person name="Simmons R."/>
            <person name="Seto K."/>
            <person name="Myers J."/>
            <person name="Bonds A."/>
            <person name="Quandt C.A."/>
            <person name="Barry K."/>
            <person name="Liu P."/>
            <person name="Grigoriev I."/>
            <person name="Longcore J.E."/>
            <person name="James T.Y."/>
        </authorList>
    </citation>
    <scope>NUCLEOTIDE SEQUENCE</scope>
    <source>
        <strain evidence="3">JEL0318</strain>
    </source>
</reference>
<comment type="pathway">
    <text evidence="1">Protein modification; protein ubiquitination.</text>
</comment>
<protein>
    <recommendedName>
        <fullName evidence="1">E3 ubiquitin-protein ligase listerin</fullName>
        <ecNumber evidence="1">2.3.2.27</ecNumber>
    </recommendedName>
    <alternativeName>
        <fullName evidence="1">RING-type E3 ubiquitin transferase listerin</fullName>
    </alternativeName>
</protein>
<dbReference type="GO" id="GO:0008270">
    <property type="term" value="F:zinc ion binding"/>
    <property type="evidence" value="ECO:0007669"/>
    <property type="project" value="UniProtKB-KW"/>
</dbReference>
<accession>A0AAD5WZG9</accession>
<keyword evidence="4" id="KW-1185">Reference proteome</keyword>
<dbReference type="GO" id="GO:0072344">
    <property type="term" value="P:rescue of stalled ribosome"/>
    <property type="evidence" value="ECO:0007669"/>
    <property type="project" value="UniProtKB-UniRule"/>
</dbReference>
<dbReference type="GO" id="GO:0005829">
    <property type="term" value="C:cytosol"/>
    <property type="evidence" value="ECO:0007669"/>
    <property type="project" value="UniProtKB-UniRule"/>
</dbReference>
<comment type="function">
    <text evidence="1">E3 ubiquitin-protein ligase. Component of the ribosome quality control complex (RQC), a ribosome-associated complex that mediates ubiquitination and extraction of incompletely synthesized nascent chains for proteasomal degradation.</text>
</comment>
<dbReference type="EC" id="2.3.2.27" evidence="1"/>
<feature type="non-terminal residue" evidence="3">
    <location>
        <position position="1"/>
    </location>
</feature>
<keyword evidence="1" id="KW-0863">Zinc-finger</keyword>
<evidence type="ECO:0000313" key="3">
    <source>
        <dbReference type="EMBL" id="KAJ3030946.1"/>
    </source>
</evidence>
<proteinExistence type="inferred from homology"/>
<dbReference type="Pfam" id="PF22999">
    <property type="entry name" value="LTN1_E3_ligase_6th"/>
    <property type="match status" value="1"/>
</dbReference>
<keyword evidence="1" id="KW-0862">Zinc</keyword>